<reference evidence="1" key="1">
    <citation type="submission" date="2021-02" db="EMBL/GenBank/DDBJ databases">
        <authorList>
            <person name="Nowell W R."/>
        </authorList>
    </citation>
    <scope>NUCLEOTIDE SEQUENCE</scope>
</reference>
<gene>
    <name evidence="1" type="ORF">OVN521_LOCUS7124</name>
</gene>
<dbReference type="AlphaFoldDB" id="A0A819ET69"/>
<keyword evidence="2" id="KW-1185">Reference proteome</keyword>
<comment type="caution">
    <text evidence="1">The sequence shown here is derived from an EMBL/GenBank/DDBJ whole genome shotgun (WGS) entry which is preliminary data.</text>
</comment>
<sequence>MANEFKDHIKTFIDSLNENSLEIHYQGFDFSNVSDSRTQFTKLNYDKNKVSVLNLEMIADMFQVYTAVHSAAEQHSSRDFGVEVPHHLSNTKSNTKPLSNMKTITPSTERITDRANQQQVIDLDEIVEKWVWQVWNRTKKKSWARYKREELLIKINWKRVTFIQSNANYYGLPPVRLPKSQILFRTVCNNKTANEHSNVFKTERSTRSTFEFVFTKSLRKSHESFLIFRLPEEVIVVGGEIKREQSVPFGQNITKEYDLEWNINTPVRVAPFTSTFVELHIDEEECYGDFDISIRFLGCISVTVATRQSPNTDLKLISGDIVQIIREALKNNNQLDGLEIIEEYSPVVKFTMHGKYSFRYGVQQHVVLDQESLLKVLVIL</sequence>
<dbReference type="PANTHER" id="PTHR39369">
    <property type="entry name" value="LIN-24 (TWENTY-FOUR) LIKE"/>
    <property type="match status" value="1"/>
</dbReference>
<organism evidence="1 2">
    <name type="scientific">Rotaria magnacalcarata</name>
    <dbReference type="NCBI Taxonomy" id="392030"/>
    <lineage>
        <taxon>Eukaryota</taxon>
        <taxon>Metazoa</taxon>
        <taxon>Spiralia</taxon>
        <taxon>Gnathifera</taxon>
        <taxon>Rotifera</taxon>
        <taxon>Eurotatoria</taxon>
        <taxon>Bdelloidea</taxon>
        <taxon>Philodinida</taxon>
        <taxon>Philodinidae</taxon>
        <taxon>Rotaria</taxon>
    </lineage>
</organism>
<name>A0A819ET69_9BILA</name>
<dbReference type="PANTHER" id="PTHR39369:SF6">
    <property type="entry name" value="LIN-24 (TWENTY-FOUR) LIKE"/>
    <property type="match status" value="1"/>
</dbReference>
<proteinExistence type="predicted"/>
<dbReference type="EMBL" id="CAJOBG010000771">
    <property type="protein sequence ID" value="CAF3856217.1"/>
    <property type="molecule type" value="Genomic_DNA"/>
</dbReference>
<accession>A0A819ET69</accession>
<protein>
    <submittedName>
        <fullName evidence="1">Uncharacterized protein</fullName>
    </submittedName>
</protein>
<dbReference type="Gene3D" id="2.170.15.10">
    <property type="entry name" value="Proaerolysin, chain A, domain 3"/>
    <property type="match status" value="1"/>
</dbReference>
<evidence type="ECO:0000313" key="2">
    <source>
        <dbReference type="Proteomes" id="UP000663866"/>
    </source>
</evidence>
<evidence type="ECO:0000313" key="1">
    <source>
        <dbReference type="EMBL" id="CAF3856217.1"/>
    </source>
</evidence>
<dbReference type="Proteomes" id="UP000663866">
    <property type="component" value="Unassembled WGS sequence"/>
</dbReference>
<dbReference type="SUPFAM" id="SSF56973">
    <property type="entry name" value="Aerolisin/ETX pore-forming domain"/>
    <property type="match status" value="1"/>
</dbReference>